<dbReference type="InterPro" id="IPR018294">
    <property type="entry name" value="ISPD_synthase_CS"/>
</dbReference>
<name>C5KER6_PERM5</name>
<dbReference type="Proteomes" id="UP000007800">
    <property type="component" value="Unassembled WGS sequence"/>
</dbReference>
<dbReference type="InterPro" id="IPR034683">
    <property type="entry name" value="IspD/TarI"/>
</dbReference>
<dbReference type="RefSeq" id="XP_002785231.1">
    <property type="nucleotide sequence ID" value="XM_002785185.1"/>
</dbReference>
<dbReference type="GO" id="GO:0008299">
    <property type="term" value="P:isoprenoid biosynthetic process"/>
    <property type="evidence" value="ECO:0007669"/>
    <property type="project" value="InterPro"/>
</dbReference>
<keyword evidence="7" id="KW-1185">Reference proteome</keyword>
<dbReference type="EMBL" id="GG672452">
    <property type="protein sequence ID" value="EER17027.1"/>
    <property type="molecule type" value="Genomic_DNA"/>
</dbReference>
<feature type="region of interest" description="Disordered" evidence="4">
    <location>
        <begin position="131"/>
        <end position="161"/>
    </location>
</feature>
<dbReference type="Pfam" id="PF01128">
    <property type="entry name" value="IspD"/>
    <property type="match status" value="1"/>
</dbReference>
<dbReference type="InParanoid" id="C5KER6"/>
<evidence type="ECO:0000313" key="7">
    <source>
        <dbReference type="Proteomes" id="UP000007800"/>
    </source>
</evidence>
<dbReference type="InterPro" id="IPR029044">
    <property type="entry name" value="Nucleotide-diphossugar_trans"/>
</dbReference>
<keyword evidence="5" id="KW-0472">Membrane</keyword>
<proteinExistence type="inferred from homology"/>
<keyword evidence="3" id="KW-0548">Nucleotidyltransferase</keyword>
<feature type="transmembrane region" description="Helical" evidence="5">
    <location>
        <begin position="18"/>
        <end position="40"/>
    </location>
</feature>
<evidence type="ECO:0000256" key="3">
    <source>
        <dbReference type="ARBA" id="ARBA00022695"/>
    </source>
</evidence>
<gene>
    <name evidence="6" type="ORF">Pmar_PMAR013402</name>
</gene>
<evidence type="ECO:0000256" key="2">
    <source>
        <dbReference type="ARBA" id="ARBA00022679"/>
    </source>
</evidence>
<evidence type="ECO:0000313" key="6">
    <source>
        <dbReference type="EMBL" id="EER17027.1"/>
    </source>
</evidence>
<dbReference type="PANTHER" id="PTHR32125">
    <property type="entry name" value="2-C-METHYL-D-ERYTHRITOL 4-PHOSPHATE CYTIDYLYLTRANSFERASE, CHLOROPLASTIC"/>
    <property type="match status" value="1"/>
</dbReference>
<evidence type="ECO:0000256" key="4">
    <source>
        <dbReference type="SAM" id="MobiDB-lite"/>
    </source>
</evidence>
<keyword evidence="5" id="KW-1133">Transmembrane helix</keyword>
<keyword evidence="2" id="KW-0808">Transferase</keyword>
<organism evidence="7">
    <name type="scientific">Perkinsus marinus (strain ATCC 50983 / TXsc)</name>
    <dbReference type="NCBI Taxonomy" id="423536"/>
    <lineage>
        <taxon>Eukaryota</taxon>
        <taxon>Sar</taxon>
        <taxon>Alveolata</taxon>
        <taxon>Perkinsozoa</taxon>
        <taxon>Perkinsea</taxon>
        <taxon>Perkinsida</taxon>
        <taxon>Perkinsidae</taxon>
        <taxon>Perkinsus</taxon>
    </lineage>
</organism>
<evidence type="ECO:0008006" key="8">
    <source>
        <dbReference type="Google" id="ProtNLM"/>
    </source>
</evidence>
<evidence type="ECO:0000256" key="5">
    <source>
        <dbReference type="SAM" id="Phobius"/>
    </source>
</evidence>
<dbReference type="GO" id="GO:0050518">
    <property type="term" value="F:2-C-methyl-D-erythritol 4-phosphate cytidylyltransferase activity"/>
    <property type="evidence" value="ECO:0007669"/>
    <property type="project" value="TreeGrafter"/>
</dbReference>
<accession>C5KER6</accession>
<dbReference type="PROSITE" id="PS01295">
    <property type="entry name" value="ISPD"/>
    <property type="match status" value="1"/>
</dbReference>
<dbReference type="GeneID" id="9053105"/>
<feature type="compositionally biased region" description="Gly residues" evidence="4">
    <location>
        <begin position="137"/>
        <end position="147"/>
    </location>
</feature>
<reference evidence="6 7" key="1">
    <citation type="submission" date="2008-07" db="EMBL/GenBank/DDBJ databases">
        <authorList>
            <person name="El-Sayed N."/>
            <person name="Caler E."/>
            <person name="Inman J."/>
            <person name="Amedeo P."/>
            <person name="Hass B."/>
            <person name="Wortman J."/>
        </authorList>
    </citation>
    <scope>NUCLEOTIDE SEQUENCE [LARGE SCALE GENOMIC DNA]</scope>
    <source>
        <strain evidence="7">ATCC 50983 / TXsc</strain>
    </source>
</reference>
<dbReference type="OrthoDB" id="414267at2759"/>
<sequence>MVKPVVINDRSRARSSPLLGSSVLILVLFIILLLLIVIPYNNEYNPSSSLFVNNTISTLSTTDGSSRHSHFLSHHKRSNMSAAAADNHYNNVGLLSNHIMTIITNMNRSILYLSTILGILSIGHRIRQRKATKAIGRRGGGGEGGRGFNRKHTTTTTDPKPFSVILLSGGKGNRMMQGGDDDEKKNKNISPKQYLPLHDGRSSAIRAFDTYIKHPLTRQIVIVCAEEFESIFRDHINAFIKSMMQEEDGNDDMMLTELIIPYISNTPFEEPPMLRIEGKYKDIPKRIVRIAFARPGLERQDSVRNGVNALRYVVPSSSICIHDAARPLIRKEAITRTAMEAASSGGGAAVLAVNAKATIKRIIKADDNNNVSSSSMIVDSTPDRNTMWEAQTPQILPYKVLSDGLDIIGKRQSNNGVVTDDVSLVEILHNEGLYKDINVGVAVGDYDNIKITTPEDLIFVNSRIKQEQMMMMAKSFSH</sequence>
<dbReference type="Gene3D" id="3.90.550.10">
    <property type="entry name" value="Spore Coat Polysaccharide Biosynthesis Protein SpsA, Chain A"/>
    <property type="match status" value="1"/>
</dbReference>
<evidence type="ECO:0000256" key="1">
    <source>
        <dbReference type="ARBA" id="ARBA00009789"/>
    </source>
</evidence>
<dbReference type="InterPro" id="IPR050088">
    <property type="entry name" value="IspD/TarI_cytidylyltransf_bact"/>
</dbReference>
<dbReference type="AlphaFoldDB" id="C5KER6"/>
<keyword evidence="5" id="KW-0812">Transmembrane</keyword>
<dbReference type="SUPFAM" id="SSF53448">
    <property type="entry name" value="Nucleotide-diphospho-sugar transferases"/>
    <property type="match status" value="1"/>
</dbReference>
<comment type="similarity">
    <text evidence="1">Belongs to the IspD/TarI cytidylyltransferase family. IspD subfamily.</text>
</comment>
<feature type="region of interest" description="Disordered" evidence="4">
    <location>
        <begin position="174"/>
        <end position="193"/>
    </location>
</feature>
<protein>
    <recommendedName>
        <fullName evidence="8">2-C-methyl-D-erythritol 4-phosphate cytidylyltransferase</fullName>
    </recommendedName>
</protein>
<dbReference type="PANTHER" id="PTHR32125:SF4">
    <property type="entry name" value="2-C-METHYL-D-ERYTHRITOL 4-PHOSPHATE CYTIDYLYLTRANSFERASE, CHLOROPLASTIC"/>
    <property type="match status" value="1"/>
</dbReference>